<dbReference type="EMBL" id="GL945432">
    <property type="protein sequence ID" value="EGO26323.1"/>
    <property type="molecule type" value="Genomic_DNA"/>
</dbReference>
<organism>
    <name type="scientific">Serpula lacrymans var. lacrymans (strain S7.9)</name>
    <name type="common">Dry rot fungus</name>
    <dbReference type="NCBI Taxonomy" id="578457"/>
    <lineage>
        <taxon>Eukaryota</taxon>
        <taxon>Fungi</taxon>
        <taxon>Dikarya</taxon>
        <taxon>Basidiomycota</taxon>
        <taxon>Agaricomycotina</taxon>
        <taxon>Agaricomycetes</taxon>
        <taxon>Agaricomycetidae</taxon>
        <taxon>Boletales</taxon>
        <taxon>Coniophorineae</taxon>
        <taxon>Serpulaceae</taxon>
        <taxon>Serpula</taxon>
    </lineage>
</organism>
<gene>
    <name evidence="1" type="ORF">SERLADRAFT_463248</name>
</gene>
<dbReference type="AlphaFoldDB" id="F8NRQ7"/>
<dbReference type="Proteomes" id="UP000008064">
    <property type="component" value="Unassembled WGS sequence"/>
</dbReference>
<sequence length="170" mass="19406">MSSSSWQPSPNASPKVRVAVSYVDALSSWTHHDSPARRRDSFAALFAPNLEHRILPRCLSRPVLNKKQYIEYIEQLMPMFAEIQFTIHELLEIDDVVVFHGSSKGWSVTNSPYENEFMVILQFTTLEDDLNLPPQIVRAKEFVDSETCRAFFKAERERIKTASRSTAAGS</sequence>
<dbReference type="HOGENOM" id="CLU_109895_0_0_1"/>
<evidence type="ECO:0000313" key="1">
    <source>
        <dbReference type="EMBL" id="EGO26323.1"/>
    </source>
</evidence>
<dbReference type="SUPFAM" id="SSF54427">
    <property type="entry name" value="NTF2-like"/>
    <property type="match status" value="1"/>
</dbReference>
<name>F8NRQ7_SERL9</name>
<dbReference type="OrthoDB" id="3758478at2759"/>
<proteinExistence type="predicted"/>
<dbReference type="RefSeq" id="XP_007316496.1">
    <property type="nucleotide sequence ID" value="XM_007316434.1"/>
</dbReference>
<dbReference type="GeneID" id="18818523"/>
<evidence type="ECO:0008006" key="2">
    <source>
        <dbReference type="Google" id="ProtNLM"/>
    </source>
</evidence>
<protein>
    <recommendedName>
        <fullName evidence="2">SnoaL-like domain-containing protein</fullName>
    </recommendedName>
</protein>
<dbReference type="KEGG" id="sla:SERLADRAFT_463248"/>
<reference evidence="1" key="1">
    <citation type="submission" date="2011-04" db="EMBL/GenBank/DDBJ databases">
        <title>Evolution of plant cell wall degrading machinery underlies the functional diversity of forest fungi.</title>
        <authorList>
            <consortium name="US DOE Joint Genome Institute (JGI-PGF)"/>
            <person name="Eastwood D.C."/>
            <person name="Floudas D."/>
            <person name="Binder M."/>
            <person name="Majcherczyk A."/>
            <person name="Schneider P."/>
            <person name="Aerts A."/>
            <person name="Asiegbu F.O."/>
            <person name="Baker S.E."/>
            <person name="Barry K."/>
            <person name="Bendiksby M."/>
            <person name="Blumentritt M."/>
            <person name="Coutinho P.M."/>
            <person name="Cullen D."/>
            <person name="Cullen D."/>
            <person name="Gathman A."/>
            <person name="Goodell B."/>
            <person name="Henrissat B."/>
            <person name="Ihrmark K."/>
            <person name="Kauserud H."/>
            <person name="Kohler A."/>
            <person name="LaButti K."/>
            <person name="Lapidus A."/>
            <person name="Lavin J.L."/>
            <person name="Lee Y.-H."/>
            <person name="Lindquist E."/>
            <person name="Lilly W."/>
            <person name="Lucas S."/>
            <person name="Morin E."/>
            <person name="Murat C."/>
            <person name="Oguiza J.A."/>
            <person name="Park J."/>
            <person name="Pisabarro A.G."/>
            <person name="Riley R."/>
            <person name="Rosling A."/>
            <person name="Salamov A."/>
            <person name="Schmidt O."/>
            <person name="Schmutz J."/>
            <person name="Skrede I."/>
            <person name="Stenlid J."/>
            <person name="Wiebenga A."/>
            <person name="Xie X."/>
            <person name="Kues U."/>
            <person name="Hibbett D.S."/>
            <person name="Hoffmeister D."/>
            <person name="Hogberg N."/>
            <person name="Martin F."/>
            <person name="Grigoriev I.V."/>
            <person name="Watkinson S.C."/>
        </authorList>
    </citation>
    <scope>NUCLEOTIDE SEQUENCE</scope>
    <source>
        <strain evidence="1">S7.9</strain>
    </source>
</reference>
<accession>F8NRQ7</accession>
<dbReference type="Gene3D" id="3.10.450.50">
    <property type="match status" value="1"/>
</dbReference>
<dbReference type="InterPro" id="IPR032710">
    <property type="entry name" value="NTF2-like_dom_sf"/>
</dbReference>